<dbReference type="Proteomes" id="UP001610990">
    <property type="component" value="Unassembled WGS sequence"/>
</dbReference>
<comment type="similarity">
    <text evidence="1 3">Belongs to the type-B carboxylesterase/lipase family.</text>
</comment>
<comment type="caution">
    <text evidence="6">The sequence shown here is derived from an EMBL/GenBank/DDBJ whole genome shotgun (WGS) entry which is preliminary data.</text>
</comment>
<dbReference type="EMBL" id="JBIRGH010000012">
    <property type="protein sequence ID" value="MFH8586799.1"/>
    <property type="molecule type" value="Genomic_DNA"/>
</dbReference>
<feature type="region of interest" description="Disordered" evidence="4">
    <location>
        <begin position="32"/>
        <end position="53"/>
    </location>
</feature>
<protein>
    <recommendedName>
        <fullName evidence="3">Carboxylic ester hydrolase</fullName>
        <ecNumber evidence="3">3.1.1.-</ecNumber>
    </recommendedName>
</protein>
<evidence type="ECO:0000256" key="1">
    <source>
        <dbReference type="ARBA" id="ARBA00005964"/>
    </source>
</evidence>
<name>A0ABW7RHI0_9ACTN</name>
<dbReference type="Pfam" id="PF00135">
    <property type="entry name" value="COesterase"/>
    <property type="match status" value="1"/>
</dbReference>
<dbReference type="InterPro" id="IPR019826">
    <property type="entry name" value="Carboxylesterase_B_AS"/>
</dbReference>
<organism evidence="6 7">
    <name type="scientific">Streptomyces celluloflavus</name>
    <dbReference type="NCBI Taxonomy" id="58344"/>
    <lineage>
        <taxon>Bacteria</taxon>
        <taxon>Bacillati</taxon>
        <taxon>Actinomycetota</taxon>
        <taxon>Actinomycetes</taxon>
        <taxon>Kitasatosporales</taxon>
        <taxon>Streptomycetaceae</taxon>
        <taxon>Streptomyces</taxon>
    </lineage>
</organism>
<feature type="signal peptide" evidence="3">
    <location>
        <begin position="1"/>
        <end position="34"/>
    </location>
</feature>
<feature type="domain" description="Carboxylesterase type B" evidence="5">
    <location>
        <begin position="60"/>
        <end position="528"/>
    </location>
</feature>
<evidence type="ECO:0000256" key="2">
    <source>
        <dbReference type="ARBA" id="ARBA00022801"/>
    </source>
</evidence>
<keyword evidence="2 3" id="KW-0378">Hydrolase</keyword>
<accession>A0ABW7RHI0</accession>
<dbReference type="InterPro" id="IPR002018">
    <property type="entry name" value="CarbesteraseB"/>
</dbReference>
<gene>
    <name evidence="6" type="ORF">ACH4GP_20765</name>
</gene>
<dbReference type="PANTHER" id="PTHR11559">
    <property type="entry name" value="CARBOXYLESTERASE"/>
    <property type="match status" value="1"/>
</dbReference>
<evidence type="ECO:0000313" key="6">
    <source>
        <dbReference type="EMBL" id="MFH8586799.1"/>
    </source>
</evidence>
<dbReference type="SUPFAM" id="SSF53474">
    <property type="entry name" value="alpha/beta-Hydrolases"/>
    <property type="match status" value="1"/>
</dbReference>
<evidence type="ECO:0000313" key="7">
    <source>
        <dbReference type="Proteomes" id="UP001610990"/>
    </source>
</evidence>
<feature type="chain" id="PRO_5044969477" description="Carboxylic ester hydrolase" evidence="3">
    <location>
        <begin position="35"/>
        <end position="532"/>
    </location>
</feature>
<evidence type="ECO:0000256" key="4">
    <source>
        <dbReference type="SAM" id="MobiDB-lite"/>
    </source>
</evidence>
<evidence type="ECO:0000256" key="3">
    <source>
        <dbReference type="RuleBase" id="RU361235"/>
    </source>
</evidence>
<dbReference type="InterPro" id="IPR029058">
    <property type="entry name" value="AB_hydrolase_fold"/>
</dbReference>
<evidence type="ECO:0000259" key="5">
    <source>
        <dbReference type="Pfam" id="PF00135"/>
    </source>
</evidence>
<dbReference type="InterPro" id="IPR050309">
    <property type="entry name" value="Type-B_Carboxylest/Lipase"/>
</dbReference>
<keyword evidence="7" id="KW-1185">Reference proteome</keyword>
<proteinExistence type="inferred from homology"/>
<reference evidence="6 7" key="1">
    <citation type="submission" date="2024-10" db="EMBL/GenBank/DDBJ databases">
        <title>The Natural Products Discovery Center: Release of the First 8490 Sequenced Strains for Exploring Actinobacteria Biosynthetic Diversity.</title>
        <authorList>
            <person name="Kalkreuter E."/>
            <person name="Kautsar S.A."/>
            <person name="Yang D."/>
            <person name="Bader C.D."/>
            <person name="Teijaro C.N."/>
            <person name="Fluegel L."/>
            <person name="Davis C.M."/>
            <person name="Simpson J.R."/>
            <person name="Lauterbach L."/>
            <person name="Steele A.D."/>
            <person name="Gui C."/>
            <person name="Meng S."/>
            <person name="Li G."/>
            <person name="Viehrig K."/>
            <person name="Ye F."/>
            <person name="Su P."/>
            <person name="Kiefer A.F."/>
            <person name="Nichols A."/>
            <person name="Cepeda A.J."/>
            <person name="Yan W."/>
            <person name="Fan B."/>
            <person name="Jiang Y."/>
            <person name="Adhikari A."/>
            <person name="Zheng C.-J."/>
            <person name="Schuster L."/>
            <person name="Cowan T.M."/>
            <person name="Smanski M.J."/>
            <person name="Chevrette M.G."/>
            <person name="De Carvalho L.P.S."/>
            <person name="Shen B."/>
        </authorList>
    </citation>
    <scope>NUCLEOTIDE SEQUENCE [LARGE SCALE GENOMIC DNA]</scope>
    <source>
        <strain evidence="6 7">NPDC018013</strain>
    </source>
</reference>
<dbReference type="Gene3D" id="3.40.50.1820">
    <property type="entry name" value="alpha/beta hydrolase"/>
    <property type="match status" value="1"/>
</dbReference>
<sequence>MTAGAPGFRTRLRMLAAAAGVLLLTACGTPATQAGPAAPAAPPAAAGGEGAAPVVRTASGQDGLRRFRGIPFAAPPVGDRRRRPPQPATAWTGTREATRSGPVCEQPASPELPRGTPRSEDCLTLDITAPAGPGTNRPVLVWVPGGGFLTGAGSIHDPARLVRAGELVVVTVNYRVGVFGFFAHPDLGRSSNFGLQDQLAALRWVRANIARFGGDPGAVTLAGESAGAMSTCSLMTSPAARGLFRRAIVQSGSCLTGHPAGALGPGVGAVSSWQPIGTVQGTGRALAERLSCTGVACLRKVPADRLLPYTAQFPMVAYGTGLLPAEPAAVFAAGKEAAVPLLQGNTRDEHVEFALAAYPGRRTAAEYSAALRTAFGAAAPRVERRYPAGDFPSPIAALGRVFSDRDWICPTGESGRLHARTSPTYTYVFADPTAPTTSGRPLPGTVRPATAHGSELAYLFDFPDGPALTTEQRALAGQLVGYWARFARTGDPNGPGAPAWPRFGAHATALTFGADSVRTVDLNAAHHCGLWF</sequence>
<dbReference type="PROSITE" id="PS00122">
    <property type="entry name" value="CARBOXYLESTERASE_B_1"/>
    <property type="match status" value="1"/>
</dbReference>
<keyword evidence="3" id="KW-0732">Signal</keyword>
<dbReference type="EC" id="3.1.1.-" evidence="3"/>
<dbReference type="RefSeq" id="WP_367436393.1">
    <property type="nucleotide sequence ID" value="NZ_CP108413.1"/>
</dbReference>
<feature type="compositionally biased region" description="Low complexity" evidence="4">
    <location>
        <begin position="32"/>
        <end position="46"/>
    </location>
</feature>
<feature type="region of interest" description="Disordered" evidence="4">
    <location>
        <begin position="71"/>
        <end position="121"/>
    </location>
</feature>